<dbReference type="EMBL" id="AMQN01001597">
    <property type="status" value="NOT_ANNOTATED_CDS"/>
    <property type="molecule type" value="Genomic_DNA"/>
</dbReference>
<evidence type="ECO:0000256" key="3">
    <source>
        <dbReference type="ARBA" id="ARBA00022989"/>
    </source>
</evidence>
<dbReference type="EMBL" id="KB303857">
    <property type="protein sequence ID" value="ELU02678.1"/>
    <property type="molecule type" value="Genomic_DNA"/>
</dbReference>
<feature type="transmembrane region" description="Helical" evidence="6">
    <location>
        <begin position="282"/>
        <end position="304"/>
    </location>
</feature>
<dbReference type="PANTHER" id="PTHR45698">
    <property type="entry name" value="TRACE AMINE-ASSOCIATED RECEPTOR 19N-RELATED"/>
    <property type="match status" value="1"/>
</dbReference>
<name>R7UFU9_CAPTE</name>
<dbReference type="CDD" id="cd00637">
    <property type="entry name" value="7tm_classA_rhodopsin-like"/>
    <property type="match status" value="1"/>
</dbReference>
<dbReference type="STRING" id="283909.R7UFU9"/>
<evidence type="ECO:0000256" key="4">
    <source>
        <dbReference type="ARBA" id="ARBA00023136"/>
    </source>
</evidence>
<keyword evidence="10" id="KW-1185">Reference proteome</keyword>
<feature type="domain" description="G-protein coupled receptors family 1 profile" evidence="7">
    <location>
        <begin position="44"/>
        <end position="302"/>
    </location>
</feature>
<evidence type="ECO:0000256" key="1">
    <source>
        <dbReference type="ARBA" id="ARBA00004370"/>
    </source>
</evidence>
<dbReference type="Gene3D" id="1.20.1070.10">
    <property type="entry name" value="Rhodopsin 7-helix transmembrane proteins"/>
    <property type="match status" value="1"/>
</dbReference>
<sequence>MKQDLLPTEHASTEPTESAADGTGFVFRYFYLAVVLLGGVGFTGNSVVLWLLVSTKQLCKRLTTTLLINQSAVDLVSSVVLSVTYVYAMYPPTTYTSWLESLGCMLFDAKLFVFCTLNSSTFCLVLITLERYLMIVFPVRHRVWMERRKLVAMSTVAWIWGFFCNTIITVPFVWTEDRVCYLFIWPQKSLQNIVAVIYYICVFLAPACFFIYAYGHILWIISRRKHQIQPISNASQKKISSAQVNMTKTCVLVTLAFLLCWTPNQTYFMLFQIGYDLEYGGMFWLITQYLCFVNSCINPFIYAFKHAGIRAAIKTKFNRQVAPPVTTNTG</sequence>
<evidence type="ECO:0000313" key="9">
    <source>
        <dbReference type="EnsemblMetazoa" id="CapteP199652"/>
    </source>
</evidence>
<reference evidence="9" key="3">
    <citation type="submission" date="2015-06" db="UniProtKB">
        <authorList>
            <consortium name="EnsemblMetazoa"/>
        </authorList>
    </citation>
    <scope>IDENTIFICATION</scope>
</reference>
<protein>
    <recommendedName>
        <fullName evidence="7">G-protein coupled receptors family 1 profile domain-containing protein</fullName>
    </recommendedName>
</protein>
<comment type="similarity">
    <text evidence="5">Belongs to the G-protein coupled receptor 1 family.</text>
</comment>
<feature type="transmembrane region" description="Helical" evidence="6">
    <location>
        <begin position="110"/>
        <end position="129"/>
    </location>
</feature>
<keyword evidence="2 5" id="KW-0812">Transmembrane</keyword>
<gene>
    <name evidence="8" type="ORF">CAPTEDRAFT_199652</name>
</gene>
<dbReference type="InterPro" id="IPR000276">
    <property type="entry name" value="GPCR_Rhodpsn"/>
</dbReference>
<dbReference type="Pfam" id="PF00001">
    <property type="entry name" value="7tm_1"/>
    <property type="match status" value="1"/>
</dbReference>
<dbReference type="PROSITE" id="PS50262">
    <property type="entry name" value="G_PROTEIN_RECEP_F1_2"/>
    <property type="match status" value="1"/>
</dbReference>
<dbReference type="OrthoDB" id="6106139at2759"/>
<reference evidence="10" key="1">
    <citation type="submission" date="2012-12" db="EMBL/GenBank/DDBJ databases">
        <authorList>
            <person name="Hellsten U."/>
            <person name="Grimwood J."/>
            <person name="Chapman J.A."/>
            <person name="Shapiro H."/>
            <person name="Aerts A."/>
            <person name="Otillar R.P."/>
            <person name="Terry A.Y."/>
            <person name="Boore J.L."/>
            <person name="Simakov O."/>
            <person name="Marletaz F."/>
            <person name="Cho S.-J."/>
            <person name="Edsinger-Gonzales E."/>
            <person name="Havlak P."/>
            <person name="Kuo D.-H."/>
            <person name="Larsson T."/>
            <person name="Lv J."/>
            <person name="Arendt D."/>
            <person name="Savage R."/>
            <person name="Osoegawa K."/>
            <person name="de Jong P."/>
            <person name="Lindberg D.R."/>
            <person name="Seaver E.C."/>
            <person name="Weisblat D.A."/>
            <person name="Putnam N.H."/>
            <person name="Grigoriev I.V."/>
            <person name="Rokhsar D.S."/>
        </authorList>
    </citation>
    <scope>NUCLEOTIDE SEQUENCE</scope>
    <source>
        <strain evidence="10">I ESC-2004</strain>
    </source>
</reference>
<evidence type="ECO:0000256" key="2">
    <source>
        <dbReference type="ARBA" id="ARBA00022692"/>
    </source>
</evidence>
<dbReference type="InterPro" id="IPR017452">
    <property type="entry name" value="GPCR_Rhodpsn_7TM"/>
</dbReference>
<feature type="transmembrane region" description="Helical" evidence="6">
    <location>
        <begin position="242"/>
        <end position="262"/>
    </location>
</feature>
<dbReference type="HOGENOM" id="CLU_009579_5_2_1"/>
<keyword evidence="4 6" id="KW-0472">Membrane</keyword>
<dbReference type="OMA" id="ITIFCYW"/>
<organism evidence="8">
    <name type="scientific">Capitella teleta</name>
    <name type="common">Polychaete worm</name>
    <dbReference type="NCBI Taxonomy" id="283909"/>
    <lineage>
        <taxon>Eukaryota</taxon>
        <taxon>Metazoa</taxon>
        <taxon>Spiralia</taxon>
        <taxon>Lophotrochozoa</taxon>
        <taxon>Annelida</taxon>
        <taxon>Polychaeta</taxon>
        <taxon>Sedentaria</taxon>
        <taxon>Scolecida</taxon>
        <taxon>Capitellidae</taxon>
        <taxon>Capitella</taxon>
    </lineage>
</organism>
<feature type="transmembrane region" description="Helical" evidence="6">
    <location>
        <begin position="194"/>
        <end position="221"/>
    </location>
</feature>
<evidence type="ECO:0000259" key="7">
    <source>
        <dbReference type="PROSITE" id="PS50262"/>
    </source>
</evidence>
<dbReference type="GO" id="GO:0004930">
    <property type="term" value="F:G protein-coupled receptor activity"/>
    <property type="evidence" value="ECO:0007669"/>
    <property type="project" value="UniProtKB-KW"/>
</dbReference>
<dbReference type="PROSITE" id="PS00237">
    <property type="entry name" value="G_PROTEIN_RECEP_F1_1"/>
    <property type="match status" value="1"/>
</dbReference>
<reference evidence="8 10" key="2">
    <citation type="journal article" date="2013" name="Nature">
        <title>Insights into bilaterian evolution from three spiralian genomes.</title>
        <authorList>
            <person name="Simakov O."/>
            <person name="Marletaz F."/>
            <person name="Cho S.J."/>
            <person name="Edsinger-Gonzales E."/>
            <person name="Havlak P."/>
            <person name="Hellsten U."/>
            <person name="Kuo D.H."/>
            <person name="Larsson T."/>
            <person name="Lv J."/>
            <person name="Arendt D."/>
            <person name="Savage R."/>
            <person name="Osoegawa K."/>
            <person name="de Jong P."/>
            <person name="Grimwood J."/>
            <person name="Chapman J.A."/>
            <person name="Shapiro H."/>
            <person name="Aerts A."/>
            <person name="Otillar R.P."/>
            <person name="Terry A.Y."/>
            <person name="Boore J.L."/>
            <person name="Grigoriev I.V."/>
            <person name="Lindberg D.R."/>
            <person name="Seaver E.C."/>
            <person name="Weisblat D.A."/>
            <person name="Putnam N.H."/>
            <person name="Rokhsar D.S."/>
        </authorList>
    </citation>
    <scope>NUCLEOTIDE SEQUENCE</scope>
    <source>
        <strain evidence="8 10">I ESC-2004</strain>
    </source>
</reference>
<proteinExistence type="inferred from homology"/>
<evidence type="ECO:0000313" key="8">
    <source>
        <dbReference type="EMBL" id="ELU02678.1"/>
    </source>
</evidence>
<feature type="transmembrane region" description="Helical" evidence="6">
    <location>
        <begin position="150"/>
        <end position="174"/>
    </location>
</feature>
<feature type="transmembrane region" description="Helical" evidence="6">
    <location>
        <begin position="29"/>
        <end position="52"/>
    </location>
</feature>
<evidence type="ECO:0000256" key="6">
    <source>
        <dbReference type="SAM" id="Phobius"/>
    </source>
</evidence>
<dbReference type="SUPFAM" id="SSF81321">
    <property type="entry name" value="Family A G protein-coupled receptor-like"/>
    <property type="match status" value="1"/>
</dbReference>
<dbReference type="GO" id="GO:0016020">
    <property type="term" value="C:membrane"/>
    <property type="evidence" value="ECO:0007669"/>
    <property type="project" value="UniProtKB-SubCell"/>
</dbReference>
<dbReference type="Proteomes" id="UP000014760">
    <property type="component" value="Unassembled WGS sequence"/>
</dbReference>
<accession>R7UFU9</accession>
<dbReference type="PRINTS" id="PR00237">
    <property type="entry name" value="GPCRRHODOPSN"/>
</dbReference>
<dbReference type="PANTHER" id="PTHR45698:SF1">
    <property type="entry name" value="TRACE AMINE-ASSOCIATED RECEPTOR 13C-LIKE"/>
    <property type="match status" value="1"/>
</dbReference>
<dbReference type="EnsemblMetazoa" id="CapteT199652">
    <property type="protein sequence ID" value="CapteP199652"/>
    <property type="gene ID" value="CapteG199652"/>
</dbReference>
<evidence type="ECO:0000256" key="5">
    <source>
        <dbReference type="RuleBase" id="RU000688"/>
    </source>
</evidence>
<keyword evidence="5" id="KW-0675">Receptor</keyword>
<evidence type="ECO:0000313" key="10">
    <source>
        <dbReference type="Proteomes" id="UP000014760"/>
    </source>
</evidence>
<dbReference type="AlphaFoldDB" id="R7UFU9"/>
<feature type="transmembrane region" description="Helical" evidence="6">
    <location>
        <begin position="72"/>
        <end position="90"/>
    </location>
</feature>
<keyword evidence="5" id="KW-0807">Transducer</keyword>
<comment type="subcellular location">
    <subcellularLocation>
        <location evidence="1">Membrane</location>
    </subcellularLocation>
</comment>
<keyword evidence="3 6" id="KW-1133">Transmembrane helix</keyword>
<keyword evidence="5" id="KW-0297">G-protein coupled receptor</keyword>